<accession>A0A845U9R3</accession>
<evidence type="ECO:0000256" key="2">
    <source>
        <dbReference type="ARBA" id="ARBA00022723"/>
    </source>
</evidence>
<evidence type="ECO:0000256" key="5">
    <source>
        <dbReference type="ARBA" id="ARBA00023002"/>
    </source>
</evidence>
<evidence type="ECO:0000256" key="1">
    <source>
        <dbReference type="ARBA" id="ARBA00001961"/>
    </source>
</evidence>
<dbReference type="InterPro" id="IPR044862">
    <property type="entry name" value="Pro_4_hyd_alph_FE2OG_OXY"/>
</dbReference>
<comment type="cofactor">
    <cofactor evidence="1">
        <name>L-ascorbate</name>
        <dbReference type="ChEBI" id="CHEBI:38290"/>
    </cofactor>
</comment>
<dbReference type="PROSITE" id="PS51471">
    <property type="entry name" value="FE2OG_OXY"/>
    <property type="match status" value="1"/>
</dbReference>
<organism evidence="9">
    <name type="scientific">Acidithiobacillus ferrianus</name>
    <dbReference type="NCBI Taxonomy" id="2678518"/>
    <lineage>
        <taxon>Bacteria</taxon>
        <taxon>Pseudomonadati</taxon>
        <taxon>Pseudomonadota</taxon>
        <taxon>Acidithiobacillia</taxon>
        <taxon>Acidithiobacillales</taxon>
        <taxon>Acidithiobacillaceae</taxon>
        <taxon>Acidithiobacillus</taxon>
    </lineage>
</organism>
<dbReference type="AlphaFoldDB" id="A0A845U9R3"/>
<dbReference type="PANTHER" id="PTHR10869">
    <property type="entry name" value="PROLYL 4-HYDROXYLASE ALPHA SUBUNIT"/>
    <property type="match status" value="1"/>
</dbReference>
<dbReference type="InterPro" id="IPR045054">
    <property type="entry name" value="P4HA-like"/>
</dbReference>
<name>A0A845U9R3_9PROT</name>
<dbReference type="GO" id="GO:0031418">
    <property type="term" value="F:L-ascorbic acid binding"/>
    <property type="evidence" value="ECO:0007669"/>
    <property type="project" value="UniProtKB-KW"/>
</dbReference>
<dbReference type="Gene3D" id="2.60.120.620">
    <property type="entry name" value="q2cbj1_9rhob like domain"/>
    <property type="match status" value="1"/>
</dbReference>
<dbReference type="InterPro" id="IPR005123">
    <property type="entry name" value="Oxoglu/Fe-dep_dioxygenase_dom"/>
</dbReference>
<evidence type="ECO:0000313" key="9">
    <source>
        <dbReference type="EMBL" id="NDU42621.1"/>
    </source>
</evidence>
<keyword evidence="6" id="KW-0408">Iron</keyword>
<dbReference type="EMBL" id="WNJL01000030">
    <property type="protein sequence ID" value="NDU42621.1"/>
    <property type="molecule type" value="Genomic_DNA"/>
</dbReference>
<keyword evidence="3" id="KW-0847">Vitamin C</keyword>
<protein>
    <submittedName>
        <fullName evidence="9">Oxidoreductase</fullName>
    </submittedName>
</protein>
<proteinExistence type="predicted"/>
<feature type="domain" description="Fe2OG dioxygenase" evidence="8">
    <location>
        <begin position="87"/>
        <end position="192"/>
    </location>
</feature>
<dbReference type="GO" id="GO:0005506">
    <property type="term" value="F:iron ion binding"/>
    <property type="evidence" value="ECO:0007669"/>
    <property type="project" value="InterPro"/>
</dbReference>
<keyword evidence="2" id="KW-0479">Metal-binding</keyword>
<dbReference type="Pfam" id="PF13640">
    <property type="entry name" value="2OG-FeII_Oxy_3"/>
    <property type="match status" value="1"/>
</dbReference>
<evidence type="ECO:0000256" key="7">
    <source>
        <dbReference type="SAM" id="MobiDB-lite"/>
    </source>
</evidence>
<evidence type="ECO:0000256" key="6">
    <source>
        <dbReference type="ARBA" id="ARBA00023004"/>
    </source>
</evidence>
<dbReference type="InterPro" id="IPR006620">
    <property type="entry name" value="Pro_4_hyd_alph"/>
</dbReference>
<evidence type="ECO:0000256" key="4">
    <source>
        <dbReference type="ARBA" id="ARBA00022964"/>
    </source>
</evidence>
<dbReference type="GO" id="GO:0004656">
    <property type="term" value="F:procollagen-proline 4-dioxygenase activity"/>
    <property type="evidence" value="ECO:0007669"/>
    <property type="project" value="TreeGrafter"/>
</dbReference>
<dbReference type="RefSeq" id="WP_163097836.1">
    <property type="nucleotide sequence ID" value="NZ_CP127523.1"/>
</dbReference>
<feature type="region of interest" description="Disordered" evidence="7">
    <location>
        <begin position="38"/>
        <end position="58"/>
    </location>
</feature>
<evidence type="ECO:0000256" key="3">
    <source>
        <dbReference type="ARBA" id="ARBA00022896"/>
    </source>
</evidence>
<dbReference type="PANTHER" id="PTHR10869:SF246">
    <property type="entry name" value="TRANSMEMBRANE PROLYL 4-HYDROXYLASE"/>
    <property type="match status" value="1"/>
</dbReference>
<comment type="caution">
    <text evidence="9">The sequence shown here is derived from an EMBL/GenBank/DDBJ whole genome shotgun (WGS) entry which is preliminary data.</text>
</comment>
<gene>
    <name evidence="9" type="ORF">GL267_08180</name>
</gene>
<feature type="compositionally biased region" description="Basic and acidic residues" evidence="7">
    <location>
        <begin position="38"/>
        <end position="55"/>
    </location>
</feature>
<sequence>MAQKLSHCDRISLTHWAGLLTPQDCEQLIQIGREHLQSATVTDEKSGESVPDRNRASQMAWPKREQYPLLQRIAEGVAQLTSIPVACQEPLQILRYPPGGEYKPHFDGFNADSPTLRCGGNRQSTFILYLNAVQGGGETTFPELGITVFPLPGSGILFSNLNAEGLREPLSLHAGNPVTQGEKWIATQWIRQRDYVAPRNSG</sequence>
<keyword evidence="5" id="KW-0560">Oxidoreductase</keyword>
<keyword evidence="4" id="KW-0223">Dioxygenase</keyword>
<reference evidence="9" key="1">
    <citation type="submission" date="2019-11" db="EMBL/GenBank/DDBJ databases">
        <title>Acidithiobacillus ferrianus sp. nov.: a facultatively anaerobic and extremely acidophilic chemolithoautotroph.</title>
        <authorList>
            <person name="Norris P.R."/>
            <person name="Falagan C."/>
            <person name="Moya-Beltran A."/>
            <person name="Castro M."/>
            <person name="Quatrini R."/>
            <person name="Johnson D.B."/>
        </authorList>
    </citation>
    <scope>NUCLEOTIDE SEQUENCE [LARGE SCALE GENOMIC DNA]</scope>
    <source>
        <strain evidence="9">MG</strain>
    </source>
</reference>
<evidence type="ECO:0000259" key="8">
    <source>
        <dbReference type="PROSITE" id="PS51471"/>
    </source>
</evidence>
<dbReference type="SMART" id="SM00702">
    <property type="entry name" value="P4Hc"/>
    <property type="match status" value="1"/>
</dbReference>